<evidence type="ECO:0000256" key="4">
    <source>
        <dbReference type="ARBA" id="ARBA00023239"/>
    </source>
</evidence>
<dbReference type="InterPro" id="IPR015421">
    <property type="entry name" value="PyrdxlP-dep_Trfase_major"/>
</dbReference>
<dbReference type="EMBL" id="QUNO01000002">
    <property type="protein sequence ID" value="REH54406.1"/>
    <property type="molecule type" value="Genomic_DNA"/>
</dbReference>
<sequence>MTDLLPVEPLHRLRERRSAKWRAYGPEVLPLTIAETDFALADAVREALADAVGRSDTGYAMPTDGLGEALAGFADRRWGWQIDPEAVTAATDVSTGVVEVLRLVTKPGDRVVINTPVYPPFFDWLDEARTELHDVPLTHTEEDGWRLDLPALDRAFATGPAAFVLCNPHNPVGRVHSPEDLATVVELATRHQVPVISDEIHAPLALPGATFTPLLTVPGAAEIGVSVVSASKAFNLAALKCATVVTGSPRMRDLVAQMPPDTRWRTGHFGVLATIAAYTHGDAWLERLLATLDDRRTLLTKLVRDRLPEVSWRPPQATYLGWLDCRGLGSGTVPRDRFLAAGVALEPGTRFGEHSGYVRLNFGTSAEVLELAVDRMASAL</sequence>
<dbReference type="Gene3D" id="3.40.640.10">
    <property type="entry name" value="Type I PLP-dependent aspartate aminotransferase-like (Major domain)"/>
    <property type="match status" value="1"/>
</dbReference>
<comment type="caution">
    <text evidence="7">The sequence shown here is derived from an EMBL/GenBank/DDBJ whole genome shotgun (WGS) entry which is preliminary data.</text>
</comment>
<evidence type="ECO:0000313" key="8">
    <source>
        <dbReference type="Proteomes" id="UP000256269"/>
    </source>
</evidence>
<dbReference type="OrthoDB" id="3224382at2"/>
<dbReference type="InterPro" id="IPR015422">
    <property type="entry name" value="PyrdxlP-dep_Trfase_small"/>
</dbReference>
<dbReference type="PANTHER" id="PTHR43525:SF2">
    <property type="entry name" value="CYSTATHIONINE BETA-LYASE-RELATED"/>
    <property type="match status" value="1"/>
</dbReference>
<protein>
    <recommendedName>
        <fullName evidence="2">cysteine-S-conjugate beta-lyase</fullName>
        <ecNumber evidence="2">4.4.1.13</ecNumber>
    </recommendedName>
</protein>
<dbReference type="SUPFAM" id="SSF53383">
    <property type="entry name" value="PLP-dependent transferases"/>
    <property type="match status" value="1"/>
</dbReference>
<dbReference type="GO" id="GO:0047804">
    <property type="term" value="F:cysteine-S-conjugate beta-lyase activity"/>
    <property type="evidence" value="ECO:0007669"/>
    <property type="project" value="UniProtKB-EC"/>
</dbReference>
<keyword evidence="3" id="KW-0663">Pyridoxal phosphate</keyword>
<dbReference type="GO" id="GO:0030170">
    <property type="term" value="F:pyridoxal phosphate binding"/>
    <property type="evidence" value="ECO:0007669"/>
    <property type="project" value="InterPro"/>
</dbReference>
<evidence type="ECO:0000256" key="1">
    <source>
        <dbReference type="ARBA" id="ARBA00001933"/>
    </source>
</evidence>
<dbReference type="InterPro" id="IPR051798">
    <property type="entry name" value="Class-II_PLP-Dep_Aminotrans"/>
</dbReference>
<dbReference type="Gene3D" id="3.90.1150.10">
    <property type="entry name" value="Aspartate Aminotransferase, domain 1"/>
    <property type="match status" value="1"/>
</dbReference>
<evidence type="ECO:0000313" key="7">
    <source>
        <dbReference type="EMBL" id="REH54406.1"/>
    </source>
</evidence>
<dbReference type="EC" id="4.4.1.13" evidence="2"/>
<dbReference type="InterPro" id="IPR015424">
    <property type="entry name" value="PyrdxlP-dep_Trfase"/>
</dbReference>
<comment type="cofactor">
    <cofactor evidence="1">
        <name>pyridoxal 5'-phosphate</name>
        <dbReference type="ChEBI" id="CHEBI:597326"/>
    </cofactor>
</comment>
<comment type="similarity">
    <text evidence="5">Belongs to the class-II pyridoxal-phosphate-dependent aminotransferase family. MalY/PatB cystathionine beta-lyase subfamily.</text>
</comment>
<dbReference type="Pfam" id="PF00155">
    <property type="entry name" value="Aminotran_1_2"/>
    <property type="match status" value="1"/>
</dbReference>
<dbReference type="InterPro" id="IPR004839">
    <property type="entry name" value="Aminotransferase_I/II_large"/>
</dbReference>
<evidence type="ECO:0000256" key="3">
    <source>
        <dbReference type="ARBA" id="ARBA00022898"/>
    </source>
</evidence>
<reference evidence="7 8" key="1">
    <citation type="submission" date="2018-08" db="EMBL/GenBank/DDBJ databases">
        <title>Genomic Encyclopedia of Archaeal and Bacterial Type Strains, Phase II (KMG-II): from individual species to whole genera.</title>
        <authorList>
            <person name="Goeker M."/>
        </authorList>
    </citation>
    <scope>NUCLEOTIDE SEQUENCE [LARGE SCALE GENOMIC DNA]</scope>
    <source>
        <strain evidence="7 8">DSM 45791</strain>
    </source>
</reference>
<keyword evidence="4 7" id="KW-0456">Lyase</keyword>
<name>A0A3E0I7A1_9PSEU</name>
<dbReference type="PANTHER" id="PTHR43525">
    <property type="entry name" value="PROTEIN MALY"/>
    <property type="match status" value="1"/>
</dbReference>
<feature type="domain" description="Aminotransferase class I/classII large" evidence="6">
    <location>
        <begin position="27"/>
        <end position="375"/>
    </location>
</feature>
<evidence type="ECO:0000259" key="6">
    <source>
        <dbReference type="Pfam" id="PF00155"/>
    </source>
</evidence>
<evidence type="ECO:0000256" key="2">
    <source>
        <dbReference type="ARBA" id="ARBA00012224"/>
    </source>
</evidence>
<accession>A0A3E0I7A1</accession>
<gene>
    <name evidence="7" type="ORF">BCF44_102638</name>
</gene>
<organism evidence="7 8">
    <name type="scientific">Kutzneria buriramensis</name>
    <dbReference type="NCBI Taxonomy" id="1045776"/>
    <lineage>
        <taxon>Bacteria</taxon>
        <taxon>Bacillati</taxon>
        <taxon>Actinomycetota</taxon>
        <taxon>Actinomycetes</taxon>
        <taxon>Pseudonocardiales</taxon>
        <taxon>Pseudonocardiaceae</taxon>
        <taxon>Kutzneria</taxon>
    </lineage>
</organism>
<evidence type="ECO:0000256" key="5">
    <source>
        <dbReference type="ARBA" id="ARBA00037974"/>
    </source>
</evidence>
<dbReference type="CDD" id="cd00609">
    <property type="entry name" value="AAT_like"/>
    <property type="match status" value="1"/>
</dbReference>
<dbReference type="RefSeq" id="WP_116173469.1">
    <property type="nucleotide sequence ID" value="NZ_CP144375.1"/>
</dbReference>
<proteinExistence type="inferred from homology"/>
<keyword evidence="8" id="KW-1185">Reference proteome</keyword>
<dbReference type="AlphaFoldDB" id="A0A3E0I7A1"/>
<dbReference type="Proteomes" id="UP000256269">
    <property type="component" value="Unassembled WGS sequence"/>
</dbReference>